<dbReference type="Gene3D" id="3.30.70.2980">
    <property type="match status" value="1"/>
</dbReference>
<dbReference type="SUPFAM" id="SSF52743">
    <property type="entry name" value="Subtilisin-like"/>
    <property type="match status" value="1"/>
</dbReference>
<organism evidence="9 10">
    <name type="scientific">Zhenhengia yiwuensis</name>
    <dbReference type="NCBI Taxonomy" id="2763666"/>
    <lineage>
        <taxon>Bacteria</taxon>
        <taxon>Bacillati</taxon>
        <taxon>Bacillota</taxon>
        <taxon>Clostridia</taxon>
        <taxon>Lachnospirales</taxon>
        <taxon>Lachnospiraceae</taxon>
        <taxon>Zhenhengia</taxon>
    </lineage>
</organism>
<dbReference type="InterPro" id="IPR050131">
    <property type="entry name" value="Peptidase_S8_subtilisin-like"/>
</dbReference>
<dbReference type="RefSeq" id="WP_249331319.1">
    <property type="nucleotide sequence ID" value="NZ_JACRSY010000002.1"/>
</dbReference>
<evidence type="ECO:0000256" key="4">
    <source>
        <dbReference type="ARBA" id="ARBA00022825"/>
    </source>
</evidence>
<dbReference type="InterPro" id="IPR015500">
    <property type="entry name" value="Peptidase_S8_subtilisin-rel"/>
</dbReference>
<dbReference type="PRINTS" id="PR00723">
    <property type="entry name" value="SUBTILISIN"/>
</dbReference>
<evidence type="ECO:0000313" key="10">
    <source>
        <dbReference type="Proteomes" id="UP000655830"/>
    </source>
</evidence>
<dbReference type="InterPro" id="IPR023828">
    <property type="entry name" value="Peptidase_S8_Ser-AS"/>
</dbReference>
<dbReference type="InterPro" id="IPR000209">
    <property type="entry name" value="Peptidase_S8/S53_dom"/>
</dbReference>
<evidence type="ECO:0000259" key="8">
    <source>
        <dbReference type="Pfam" id="PF18425"/>
    </source>
</evidence>
<reference evidence="9" key="1">
    <citation type="submission" date="2020-08" db="EMBL/GenBank/DDBJ databases">
        <title>Genome public.</title>
        <authorList>
            <person name="Liu C."/>
            <person name="Sun Q."/>
        </authorList>
    </citation>
    <scope>NUCLEOTIDE SEQUENCE</scope>
    <source>
        <strain evidence="9">NSJ-12</strain>
    </source>
</reference>
<feature type="active site" description="Charge relay system" evidence="5 6">
    <location>
        <position position="120"/>
    </location>
</feature>
<dbReference type="PROSITE" id="PS51892">
    <property type="entry name" value="SUBTILASE"/>
    <property type="match status" value="1"/>
</dbReference>
<comment type="similarity">
    <text evidence="1 6">Belongs to the peptidase S8 family.</text>
</comment>
<dbReference type="InterPro" id="IPR036852">
    <property type="entry name" value="Peptidase_S8/S53_dom_sf"/>
</dbReference>
<dbReference type="GO" id="GO:0006508">
    <property type="term" value="P:proteolysis"/>
    <property type="evidence" value="ECO:0007669"/>
    <property type="project" value="UniProtKB-KW"/>
</dbReference>
<evidence type="ECO:0000256" key="3">
    <source>
        <dbReference type="ARBA" id="ARBA00022801"/>
    </source>
</evidence>
<evidence type="ECO:0000256" key="5">
    <source>
        <dbReference type="PIRSR" id="PIRSR615500-1"/>
    </source>
</evidence>
<dbReference type="InterPro" id="IPR017310">
    <property type="entry name" value="Pept_S8A_subtilisin_clostridia"/>
</dbReference>
<evidence type="ECO:0000256" key="6">
    <source>
        <dbReference type="PROSITE-ProRule" id="PRU01240"/>
    </source>
</evidence>
<keyword evidence="4 6" id="KW-0720">Serine protease</keyword>
<comment type="caution">
    <text evidence="9">The sequence shown here is derived from an EMBL/GenBank/DDBJ whole genome shotgun (WGS) entry which is preliminary data.</text>
</comment>
<keyword evidence="3 6" id="KW-0378">Hydrolase</keyword>
<accession>A0A926EEY1</accession>
<dbReference type="EMBL" id="JACRSY010000002">
    <property type="protein sequence ID" value="MBC8578294.1"/>
    <property type="molecule type" value="Genomic_DNA"/>
</dbReference>
<dbReference type="PROSITE" id="PS00138">
    <property type="entry name" value="SUBTILASE_SER"/>
    <property type="match status" value="1"/>
</dbReference>
<feature type="active site" description="Charge relay system" evidence="5 6">
    <location>
        <position position="505"/>
    </location>
</feature>
<dbReference type="Gene3D" id="2.60.120.1290">
    <property type="match status" value="1"/>
</dbReference>
<sequence length="578" mass="63183">MGPKTDAELNIILNMTQEERDELLADRDQRLIVKYHGDIERIAQAEGALVERINNQIAVFVIPLERARNLLQYPEIEYMEAPKDFFYNLTQSLVASCINTVQNNLPYQLKGTGVLLGIIDSGINYAHPDFRNPDGTTRIVSIWDQTIMGNPPVGYLEGTEYSREQINEALRAPNQFERLRIVPSQDTLGHGTHVAGIAGGNGRSSAGRIVGVAPEAEFVIVKLGNPAVSNLVRTADIMLAVRYVIEKARAENKPIAINLSLGMNEGPHNGTALIEFYLNSAAQEWKNNIMVGAGNEGISRNHVEESVEQDGVTTVELQIGPNKRTYSFFVWQNSVDQLSFQLIAPNGQSTPRISYTTPVRRYVIGGSVVYPAFAGPSPLNGNIEFGVFMTGLQGGPIDSGLWRMRIFGDNVVDGTFNIWGENIATAGNETYFLDNTPDLTLTTPSTSSFVISVGAYNSVTNQIAPFSGRGYTRPPVQIKPDLVAPGVDIMAANYAGGYQTLSGTSMATPHVTGSVALMMQWGIVQNNNPFLYGESIRTYLLRGANRNVPGVIFPAPSWGYGKLCLKNSLDMARRASFV</sequence>
<protein>
    <submittedName>
        <fullName evidence="9">S8 family peptidase</fullName>
    </submittedName>
</protein>
<name>A0A926EEY1_9FIRM</name>
<dbReference type="CDD" id="cd07478">
    <property type="entry name" value="Peptidases_S8_CspA-like"/>
    <property type="match status" value="1"/>
</dbReference>
<evidence type="ECO:0000256" key="1">
    <source>
        <dbReference type="ARBA" id="ARBA00011073"/>
    </source>
</evidence>
<feature type="domain" description="Peptidase S8/S53" evidence="7">
    <location>
        <begin position="423"/>
        <end position="546"/>
    </location>
</feature>
<dbReference type="GO" id="GO:0004252">
    <property type="term" value="F:serine-type endopeptidase activity"/>
    <property type="evidence" value="ECO:0007669"/>
    <property type="project" value="UniProtKB-UniRule"/>
</dbReference>
<evidence type="ECO:0000313" key="9">
    <source>
        <dbReference type="EMBL" id="MBC8578294.1"/>
    </source>
</evidence>
<dbReference type="Pfam" id="PF00082">
    <property type="entry name" value="Peptidase_S8"/>
    <property type="match status" value="2"/>
</dbReference>
<dbReference type="Pfam" id="PF18425">
    <property type="entry name" value="CspB_prodomain"/>
    <property type="match status" value="1"/>
</dbReference>
<dbReference type="InterPro" id="IPR022398">
    <property type="entry name" value="Peptidase_S8_His-AS"/>
</dbReference>
<keyword evidence="2 6" id="KW-0645">Protease</keyword>
<proteinExistence type="inferred from homology"/>
<feature type="domain" description="Peptidase S8/S53" evidence="7">
    <location>
        <begin position="111"/>
        <end position="301"/>
    </location>
</feature>
<dbReference type="InterPro" id="IPR041365">
    <property type="entry name" value="CspB_prodomain"/>
</dbReference>
<dbReference type="Proteomes" id="UP000655830">
    <property type="component" value="Unassembled WGS sequence"/>
</dbReference>
<dbReference type="InterPro" id="IPR034045">
    <property type="entry name" value="Pep_S8_CspA-like"/>
</dbReference>
<dbReference type="PROSITE" id="PS00137">
    <property type="entry name" value="SUBTILASE_HIS"/>
    <property type="match status" value="1"/>
</dbReference>
<feature type="active site" description="Charge relay system" evidence="5 6">
    <location>
        <position position="190"/>
    </location>
</feature>
<dbReference type="AlphaFoldDB" id="A0A926EEY1"/>
<evidence type="ECO:0000256" key="2">
    <source>
        <dbReference type="ARBA" id="ARBA00022670"/>
    </source>
</evidence>
<dbReference type="Gene3D" id="3.40.50.200">
    <property type="entry name" value="Peptidase S8/S53 domain"/>
    <property type="match status" value="1"/>
</dbReference>
<dbReference type="PANTHER" id="PTHR43806">
    <property type="entry name" value="PEPTIDASE S8"/>
    <property type="match status" value="1"/>
</dbReference>
<keyword evidence="10" id="KW-1185">Reference proteome</keyword>
<dbReference type="PANTHER" id="PTHR43806:SF11">
    <property type="entry name" value="CEREVISIN-RELATED"/>
    <property type="match status" value="1"/>
</dbReference>
<gene>
    <name evidence="9" type="ORF">H8718_01890</name>
</gene>
<evidence type="ECO:0000259" key="7">
    <source>
        <dbReference type="Pfam" id="PF00082"/>
    </source>
</evidence>
<dbReference type="PIRSF" id="PIRSF037894">
    <property type="entry name" value="Subtilisin_rel_CspABC"/>
    <property type="match status" value="1"/>
</dbReference>
<feature type="domain" description="Csp protease B prodomain" evidence="8">
    <location>
        <begin position="4"/>
        <end position="83"/>
    </location>
</feature>